<feature type="compositionally biased region" description="Basic and acidic residues" evidence="1">
    <location>
        <begin position="65"/>
        <end position="79"/>
    </location>
</feature>
<evidence type="ECO:0000256" key="1">
    <source>
        <dbReference type="SAM" id="MobiDB-lite"/>
    </source>
</evidence>
<dbReference type="EMBL" id="BMAV01006966">
    <property type="protein sequence ID" value="GFY49340.1"/>
    <property type="molecule type" value="Genomic_DNA"/>
</dbReference>
<proteinExistence type="predicted"/>
<feature type="region of interest" description="Disordered" evidence="1">
    <location>
        <begin position="65"/>
        <end position="91"/>
    </location>
</feature>
<dbReference type="AlphaFoldDB" id="A0A8X6X9B3"/>
<evidence type="ECO:0000313" key="3">
    <source>
        <dbReference type="Proteomes" id="UP000886998"/>
    </source>
</evidence>
<evidence type="ECO:0000313" key="2">
    <source>
        <dbReference type="EMBL" id="GFY49340.1"/>
    </source>
</evidence>
<gene>
    <name evidence="2" type="ORF">TNIN_436801</name>
</gene>
<reference evidence="2" key="1">
    <citation type="submission" date="2020-08" db="EMBL/GenBank/DDBJ databases">
        <title>Multicomponent nature underlies the extraordinary mechanical properties of spider dragline silk.</title>
        <authorList>
            <person name="Kono N."/>
            <person name="Nakamura H."/>
            <person name="Mori M."/>
            <person name="Yoshida Y."/>
            <person name="Ohtoshi R."/>
            <person name="Malay A.D."/>
            <person name="Moran D.A.P."/>
            <person name="Tomita M."/>
            <person name="Numata K."/>
            <person name="Arakawa K."/>
        </authorList>
    </citation>
    <scope>NUCLEOTIDE SEQUENCE</scope>
</reference>
<comment type="caution">
    <text evidence="2">The sequence shown here is derived from an EMBL/GenBank/DDBJ whole genome shotgun (WGS) entry which is preliminary data.</text>
</comment>
<keyword evidence="3" id="KW-1185">Reference proteome</keyword>
<accession>A0A8X6X9B3</accession>
<name>A0A8X6X9B3_9ARAC</name>
<protein>
    <submittedName>
        <fullName evidence="2">Uncharacterized protein</fullName>
    </submittedName>
</protein>
<organism evidence="2 3">
    <name type="scientific">Trichonephila inaurata madagascariensis</name>
    <dbReference type="NCBI Taxonomy" id="2747483"/>
    <lineage>
        <taxon>Eukaryota</taxon>
        <taxon>Metazoa</taxon>
        <taxon>Ecdysozoa</taxon>
        <taxon>Arthropoda</taxon>
        <taxon>Chelicerata</taxon>
        <taxon>Arachnida</taxon>
        <taxon>Araneae</taxon>
        <taxon>Araneomorphae</taxon>
        <taxon>Entelegynae</taxon>
        <taxon>Araneoidea</taxon>
        <taxon>Nephilidae</taxon>
        <taxon>Trichonephila</taxon>
        <taxon>Trichonephila inaurata</taxon>
    </lineage>
</organism>
<dbReference type="Proteomes" id="UP000886998">
    <property type="component" value="Unassembled WGS sequence"/>
</dbReference>
<sequence>MKGGSEFRDCCAPRVSRVNFLISFCTWINRSQGGKRSGEEILEVGKAAVPVLKEKGSQRRVCEFHHDEGAQSGTEEGRKKQTSPQYAPTERLGLRGPCDRILVSLHFCYEGHFLPSECNVR</sequence>